<dbReference type="RefSeq" id="WP_148774199.1">
    <property type="nucleotide sequence ID" value="NZ_VSSS01000032.1"/>
</dbReference>
<name>A0A5D3KFE7_9BRAD</name>
<organism evidence="1 2">
    <name type="scientific">Bradyrhizobium rifense</name>
    <dbReference type="NCBI Taxonomy" id="515499"/>
    <lineage>
        <taxon>Bacteria</taxon>
        <taxon>Pseudomonadati</taxon>
        <taxon>Pseudomonadota</taxon>
        <taxon>Alphaproteobacteria</taxon>
        <taxon>Hyphomicrobiales</taxon>
        <taxon>Nitrobacteraceae</taxon>
        <taxon>Bradyrhizobium</taxon>
    </lineage>
</organism>
<sequence length="125" mass="14328">MAPPRKKRRPGEGHPVHLRFPTDVFEWIEAETKEKGWPLNRVIINEMAAIPYLKKQAKLGELIRDMEVILADYGSRLTLADLGEPMLRAVDQLLAAKTDSERQIQLDRLRVLRSAMLKNGRATKE</sequence>
<dbReference type="EMBL" id="VSSS01000032">
    <property type="protein sequence ID" value="TYL93438.1"/>
    <property type="molecule type" value="Genomic_DNA"/>
</dbReference>
<evidence type="ECO:0000313" key="1">
    <source>
        <dbReference type="EMBL" id="TYL93438.1"/>
    </source>
</evidence>
<keyword evidence="2" id="KW-1185">Reference proteome</keyword>
<dbReference type="OrthoDB" id="8256323at2"/>
<reference evidence="1 2" key="1">
    <citation type="submission" date="2019-08" db="EMBL/GenBank/DDBJ databases">
        <title>Bradyrhizobium hipponensis sp. nov., a rhizobium isolated from a Lupinus angustifolius root nodule in Tunisia.</title>
        <authorList>
            <person name="Off K."/>
            <person name="Rejili M."/>
            <person name="Mars M."/>
            <person name="Brachmann A."/>
            <person name="Marin M."/>
        </authorList>
    </citation>
    <scope>NUCLEOTIDE SEQUENCE [LARGE SCALE GENOMIC DNA]</scope>
    <source>
        <strain evidence="1 2">CTAW71</strain>
    </source>
</reference>
<accession>A0A5D3KFE7</accession>
<gene>
    <name evidence="1" type="ORF">FXB40_21650</name>
</gene>
<dbReference type="Proteomes" id="UP000324758">
    <property type="component" value="Unassembled WGS sequence"/>
</dbReference>
<proteinExistence type="predicted"/>
<comment type="caution">
    <text evidence="1">The sequence shown here is derived from an EMBL/GenBank/DDBJ whole genome shotgun (WGS) entry which is preliminary data.</text>
</comment>
<protein>
    <submittedName>
        <fullName evidence="1">Uncharacterized protein</fullName>
    </submittedName>
</protein>
<evidence type="ECO:0000313" key="2">
    <source>
        <dbReference type="Proteomes" id="UP000324758"/>
    </source>
</evidence>
<dbReference type="AlphaFoldDB" id="A0A5D3KFE7"/>